<reference evidence="1" key="2">
    <citation type="submission" date="2022-09" db="EMBL/GenBank/DDBJ databases">
        <title>Biosynthetic gene clusters of Dactylosporangioum fulvum.</title>
        <authorList>
            <person name="Caradec T."/>
        </authorList>
    </citation>
    <scope>NUCLEOTIDE SEQUENCE</scope>
    <source>
        <strain evidence="1">NRRL B-16292</strain>
    </source>
</reference>
<evidence type="ECO:0000313" key="1">
    <source>
        <dbReference type="EMBL" id="UWP81582.1"/>
    </source>
</evidence>
<evidence type="ECO:0000313" key="2">
    <source>
        <dbReference type="Proteomes" id="UP001059617"/>
    </source>
</evidence>
<dbReference type="Proteomes" id="UP001059617">
    <property type="component" value="Chromosome"/>
</dbReference>
<reference evidence="1" key="1">
    <citation type="submission" date="2021-04" db="EMBL/GenBank/DDBJ databases">
        <authorList>
            <person name="Hartkoorn R.C."/>
            <person name="Beaudoing E."/>
            <person name="Hot D."/>
        </authorList>
    </citation>
    <scope>NUCLEOTIDE SEQUENCE</scope>
    <source>
        <strain evidence="1">NRRL B-16292</strain>
    </source>
</reference>
<dbReference type="RefSeq" id="WP_259859348.1">
    <property type="nucleotide sequence ID" value="NZ_BAAAST010000034.1"/>
</dbReference>
<organism evidence="1 2">
    <name type="scientific">Dactylosporangium fulvum</name>
    <dbReference type="NCBI Taxonomy" id="53359"/>
    <lineage>
        <taxon>Bacteria</taxon>
        <taxon>Bacillati</taxon>
        <taxon>Actinomycetota</taxon>
        <taxon>Actinomycetes</taxon>
        <taxon>Micromonosporales</taxon>
        <taxon>Micromonosporaceae</taxon>
        <taxon>Dactylosporangium</taxon>
    </lineage>
</organism>
<sequence>MSEDYGDYPEPSPRRTFYYVDIPDEPDIVAACMAALTDLGGEVSDQSIEGRTRPDRRHIAAAFTDLPPDPGHHARVAQLSSLARRYGGRYAGFGA</sequence>
<keyword evidence="2" id="KW-1185">Reference proteome</keyword>
<proteinExistence type="predicted"/>
<gene>
    <name evidence="1" type="ORF">Dfulv_41765</name>
</gene>
<accession>A0ABY5VWG1</accession>
<protein>
    <submittedName>
        <fullName evidence="1">Uncharacterized protein</fullName>
    </submittedName>
</protein>
<name>A0ABY5VWG1_9ACTN</name>
<dbReference type="EMBL" id="CP073720">
    <property type="protein sequence ID" value="UWP81582.1"/>
    <property type="molecule type" value="Genomic_DNA"/>
</dbReference>